<reference evidence="1 2" key="1">
    <citation type="journal article" date="2019" name="Genome Biol. Evol.">
        <title>Insights into the evolution of the New World diploid cottons (Gossypium, subgenus Houzingenia) based on genome sequencing.</title>
        <authorList>
            <person name="Grover C.E."/>
            <person name="Arick M.A. 2nd"/>
            <person name="Thrash A."/>
            <person name="Conover J.L."/>
            <person name="Sanders W.S."/>
            <person name="Peterson D.G."/>
            <person name="Frelichowski J.E."/>
            <person name="Scheffler J.A."/>
            <person name="Scheffler B.E."/>
            <person name="Wendel J.F."/>
        </authorList>
    </citation>
    <scope>NUCLEOTIDE SEQUENCE [LARGE SCALE GENOMIC DNA]</scope>
    <source>
        <strain evidence="1">1</strain>
        <tissue evidence="1">Leaf</tissue>
    </source>
</reference>
<keyword evidence="2" id="KW-1185">Reference proteome</keyword>
<evidence type="ECO:0000313" key="1">
    <source>
        <dbReference type="EMBL" id="MBA0868282.1"/>
    </source>
</evidence>
<sequence>MSEILASSEENWRILLKSSSNAQNQTTCLGLTLTCSLHNPDSFQ</sequence>
<dbReference type="Proteomes" id="UP000593576">
    <property type="component" value="Unassembled WGS sequence"/>
</dbReference>
<accession>A0A7J9MB26</accession>
<gene>
    <name evidence="1" type="ORF">Goshw_011174</name>
</gene>
<dbReference type="AlphaFoldDB" id="A0A7J9MB26"/>
<name>A0A7J9MB26_GOSSC</name>
<comment type="caution">
    <text evidence="1">The sequence shown here is derived from an EMBL/GenBank/DDBJ whole genome shotgun (WGS) entry which is preliminary data.</text>
</comment>
<dbReference type="EMBL" id="JABFAF010000010">
    <property type="protein sequence ID" value="MBA0868282.1"/>
    <property type="molecule type" value="Genomic_DNA"/>
</dbReference>
<evidence type="ECO:0000313" key="2">
    <source>
        <dbReference type="Proteomes" id="UP000593576"/>
    </source>
</evidence>
<protein>
    <submittedName>
        <fullName evidence="1">Uncharacterized protein</fullName>
    </submittedName>
</protein>
<proteinExistence type="predicted"/>
<organism evidence="1 2">
    <name type="scientific">Gossypium schwendimanii</name>
    <name type="common">Cotton</name>
    <dbReference type="NCBI Taxonomy" id="34291"/>
    <lineage>
        <taxon>Eukaryota</taxon>
        <taxon>Viridiplantae</taxon>
        <taxon>Streptophyta</taxon>
        <taxon>Embryophyta</taxon>
        <taxon>Tracheophyta</taxon>
        <taxon>Spermatophyta</taxon>
        <taxon>Magnoliopsida</taxon>
        <taxon>eudicotyledons</taxon>
        <taxon>Gunneridae</taxon>
        <taxon>Pentapetalae</taxon>
        <taxon>rosids</taxon>
        <taxon>malvids</taxon>
        <taxon>Malvales</taxon>
        <taxon>Malvaceae</taxon>
        <taxon>Malvoideae</taxon>
        <taxon>Gossypium</taxon>
    </lineage>
</organism>